<evidence type="ECO:0000256" key="6">
    <source>
        <dbReference type="ARBA" id="ARBA00022857"/>
    </source>
</evidence>
<dbReference type="Gene3D" id="3.40.50.10260">
    <property type="entry name" value="YjeF N-terminal domain"/>
    <property type="match status" value="1"/>
</dbReference>
<feature type="binding site" evidence="10">
    <location>
        <position position="100"/>
    </location>
    <ligand>
        <name>K(+)</name>
        <dbReference type="ChEBI" id="CHEBI:29103"/>
    </ligand>
</feature>
<comment type="catalytic activity">
    <reaction evidence="1 10">
        <text>(6R)-NADHX = (6S)-NADHX</text>
        <dbReference type="Rhea" id="RHEA:32215"/>
        <dbReference type="ChEBI" id="CHEBI:64074"/>
        <dbReference type="ChEBI" id="CHEBI:64075"/>
        <dbReference type="EC" id="5.1.99.6"/>
    </reaction>
</comment>
<proteinExistence type="inferred from homology"/>
<keyword evidence="6" id="KW-0521">NADP</keyword>
<dbReference type="Proteomes" id="UP000695022">
    <property type="component" value="Unplaced"/>
</dbReference>
<gene>
    <name evidence="13 14" type="primary">LOC106809707</name>
</gene>
<evidence type="ECO:0000256" key="9">
    <source>
        <dbReference type="ARBA" id="ARBA00023235"/>
    </source>
</evidence>
<keyword evidence="9 10" id="KW-0413">Isomerase</keyword>
<evidence type="ECO:0000259" key="11">
    <source>
        <dbReference type="PROSITE" id="PS51385"/>
    </source>
</evidence>
<name>A0ABM1E845_PRICU</name>
<comment type="cofactor">
    <cofactor evidence="10">
        <name>K(+)</name>
        <dbReference type="ChEBI" id="CHEBI:29103"/>
    </cofactor>
    <text evidence="10">Binds 1 potassium ion per subunit.</text>
</comment>
<evidence type="ECO:0000313" key="13">
    <source>
        <dbReference type="RefSeq" id="XP_014668365.1"/>
    </source>
</evidence>
<dbReference type="PANTHER" id="PTHR13232:SF10">
    <property type="entry name" value="NAD(P)H-HYDRATE EPIMERASE"/>
    <property type="match status" value="1"/>
</dbReference>
<organism evidence="12 14">
    <name type="scientific">Priapulus caudatus</name>
    <name type="common">Priapulid worm</name>
    <dbReference type="NCBI Taxonomy" id="37621"/>
    <lineage>
        <taxon>Eukaryota</taxon>
        <taxon>Metazoa</taxon>
        <taxon>Ecdysozoa</taxon>
        <taxon>Scalidophora</taxon>
        <taxon>Priapulida</taxon>
        <taxon>Priapulimorpha</taxon>
        <taxon>Priapulimorphida</taxon>
        <taxon>Priapulidae</taxon>
        <taxon>Priapulus</taxon>
    </lineage>
</organism>
<comment type="similarity">
    <text evidence="10">Belongs to the NnrE/AIBP family.</text>
</comment>
<reference evidence="13 14" key="1">
    <citation type="submission" date="2025-05" db="UniProtKB">
        <authorList>
            <consortium name="RefSeq"/>
        </authorList>
    </citation>
    <scope>IDENTIFICATION</scope>
</reference>
<dbReference type="PANTHER" id="PTHR13232">
    <property type="entry name" value="NAD(P)H-HYDRATE EPIMERASE"/>
    <property type="match status" value="1"/>
</dbReference>
<dbReference type="RefSeq" id="XP_014668366.1">
    <property type="nucleotide sequence ID" value="XM_014812880.1"/>
</dbReference>
<dbReference type="InterPro" id="IPR036652">
    <property type="entry name" value="YjeF_N_dom_sf"/>
</dbReference>
<dbReference type="EC" id="5.1.99.6" evidence="3 10"/>
<feature type="binding site" evidence="10">
    <location>
        <position position="200"/>
    </location>
    <ligand>
        <name>K(+)</name>
        <dbReference type="ChEBI" id="CHEBI:29103"/>
    </ligand>
</feature>
<feature type="domain" description="YjeF N-terminal" evidence="11">
    <location>
        <begin position="47"/>
        <end position="256"/>
    </location>
</feature>
<evidence type="ECO:0000256" key="8">
    <source>
        <dbReference type="ARBA" id="ARBA00023027"/>
    </source>
</evidence>
<dbReference type="GeneID" id="106809707"/>
<evidence type="ECO:0000256" key="1">
    <source>
        <dbReference type="ARBA" id="ARBA00000013"/>
    </source>
</evidence>
<evidence type="ECO:0000256" key="7">
    <source>
        <dbReference type="ARBA" id="ARBA00022958"/>
    </source>
</evidence>
<keyword evidence="5 10" id="KW-0547">Nucleotide-binding</keyword>
<dbReference type="InterPro" id="IPR004443">
    <property type="entry name" value="YjeF_N_dom"/>
</dbReference>
<evidence type="ECO:0000256" key="4">
    <source>
        <dbReference type="ARBA" id="ARBA00022723"/>
    </source>
</evidence>
<protein>
    <recommendedName>
        <fullName evidence="3 10">NAD(P)H-hydrate epimerase</fullName>
        <ecNumber evidence="3 10">5.1.99.6</ecNumber>
    </recommendedName>
    <alternativeName>
        <fullName evidence="10">NAD(P)HX epimerase</fullName>
    </alternativeName>
</protein>
<comment type="caution">
    <text evidence="10">Lacks conserved residue(s) required for the propagation of feature annotation.</text>
</comment>
<feature type="binding site" evidence="10">
    <location>
        <position position="164"/>
    </location>
    <ligand>
        <name>K(+)</name>
        <dbReference type="ChEBI" id="CHEBI:29103"/>
    </ligand>
</feature>
<feature type="binding site" evidence="10">
    <location>
        <begin position="99"/>
        <end position="103"/>
    </location>
    <ligand>
        <name>(6S)-NADPHX</name>
        <dbReference type="ChEBI" id="CHEBI:64076"/>
    </ligand>
</feature>
<dbReference type="Pfam" id="PF03853">
    <property type="entry name" value="YjeF_N"/>
    <property type="match status" value="1"/>
</dbReference>
<keyword evidence="12" id="KW-1185">Reference proteome</keyword>
<evidence type="ECO:0000313" key="14">
    <source>
        <dbReference type="RefSeq" id="XP_014668366.1"/>
    </source>
</evidence>
<evidence type="ECO:0000256" key="5">
    <source>
        <dbReference type="ARBA" id="ARBA00022741"/>
    </source>
</evidence>
<evidence type="ECO:0000313" key="12">
    <source>
        <dbReference type="Proteomes" id="UP000695022"/>
    </source>
</evidence>
<keyword evidence="7 10" id="KW-0630">Potassium</keyword>
<dbReference type="PROSITE" id="PS51385">
    <property type="entry name" value="YJEF_N"/>
    <property type="match status" value="1"/>
</dbReference>
<evidence type="ECO:0000256" key="2">
    <source>
        <dbReference type="ARBA" id="ARBA00000909"/>
    </source>
</evidence>
<dbReference type="SUPFAM" id="SSF64153">
    <property type="entry name" value="YjeF N-terminal domain-like"/>
    <property type="match status" value="1"/>
</dbReference>
<keyword evidence="8 10" id="KW-0520">NAD</keyword>
<evidence type="ECO:0000256" key="3">
    <source>
        <dbReference type="ARBA" id="ARBA00012228"/>
    </source>
</evidence>
<keyword evidence="4 10" id="KW-0479">Metal-binding</keyword>
<dbReference type="HAMAP" id="MF_01966">
    <property type="entry name" value="NADHX_epimerase"/>
    <property type="match status" value="1"/>
</dbReference>
<feature type="binding site" evidence="10">
    <location>
        <position position="197"/>
    </location>
    <ligand>
        <name>(6S)-NADPHX</name>
        <dbReference type="ChEBI" id="CHEBI:64076"/>
    </ligand>
</feature>
<dbReference type="InterPro" id="IPR032976">
    <property type="entry name" value="YJEFN_prot_NAXE-like"/>
</dbReference>
<dbReference type="NCBIfam" id="TIGR00197">
    <property type="entry name" value="yjeF_nterm"/>
    <property type="match status" value="1"/>
</dbReference>
<evidence type="ECO:0000256" key="10">
    <source>
        <dbReference type="HAMAP-Rule" id="MF_03159"/>
    </source>
</evidence>
<accession>A0ABM1E845</accession>
<dbReference type="RefSeq" id="XP_014668365.1">
    <property type="nucleotide sequence ID" value="XM_014812879.1"/>
</dbReference>
<sequence>MLQYIVRSKALPILAKVSAELRYLCSIPRVAYCSRMDSIKYLSQEEAINVDKKLFSEYKFSVDQLMELAGLSVATAIAKAYPIAHLTSRDVLVVCGPGNNGGDGLVCARHLAAFGYRPRVFYPRRTKRELYTNLVAQCEASGIPFAAEMPAAADVDAAYGVVVDALFGFSFAPPVREEFVGIMEMLRSVEVPVCSVDVPSGWDVERGDTAGDGLHPSMLVSLTAPKLCARGFAGRHHYLGGRFLPRRLAAEYDIVLPPYPGTEQCVELPVAAGKQ</sequence>
<comment type="function">
    <text evidence="10">Catalyzes the epimerization of the S- and R-forms of NAD(P)HX, a damaged form of NAD(P)H that is a result of enzymatic or heat-dependent hydration. This is a prerequisite for the S-specific NAD(P)H-hydrate dehydratase to allow the repair of both epimers of NAD(P)HX.</text>
</comment>
<comment type="catalytic activity">
    <reaction evidence="2 10">
        <text>(6R)-NADPHX = (6S)-NADPHX</text>
        <dbReference type="Rhea" id="RHEA:32227"/>
        <dbReference type="ChEBI" id="CHEBI:64076"/>
        <dbReference type="ChEBI" id="CHEBI:64077"/>
        <dbReference type="EC" id="5.1.99.6"/>
    </reaction>
</comment>
<feature type="binding site" evidence="10">
    <location>
        <begin position="168"/>
        <end position="174"/>
    </location>
    <ligand>
        <name>(6S)-NADPHX</name>
        <dbReference type="ChEBI" id="CHEBI:64076"/>
    </ligand>
</feature>